<dbReference type="AlphaFoldDB" id="A0A6C0JDJ4"/>
<sequence length="147" mass="17160">MTTSKHSNLKALSPTTLNIFNMILSFTKTSVYVGAVAFMVILVGLICYFIYLHFFQYKSIHKDWNTYKCNPLVTIVSHWYVDDTSKLTDECFAQYKSKLKYWLHSPIKWIVLQMVTLITFIHSLFEPYNSKSSPKPLPDLKLKRVVP</sequence>
<feature type="transmembrane region" description="Helical" evidence="1">
    <location>
        <begin position="31"/>
        <end position="52"/>
    </location>
</feature>
<keyword evidence="1" id="KW-0472">Membrane</keyword>
<proteinExistence type="predicted"/>
<name>A0A6C0JDJ4_9ZZZZ</name>
<dbReference type="EMBL" id="MN740360">
    <property type="protein sequence ID" value="QHU02587.1"/>
    <property type="molecule type" value="Genomic_DNA"/>
</dbReference>
<organism evidence="2">
    <name type="scientific">viral metagenome</name>
    <dbReference type="NCBI Taxonomy" id="1070528"/>
    <lineage>
        <taxon>unclassified sequences</taxon>
        <taxon>metagenomes</taxon>
        <taxon>organismal metagenomes</taxon>
    </lineage>
</organism>
<reference evidence="2" key="1">
    <citation type="journal article" date="2020" name="Nature">
        <title>Giant virus diversity and host interactions through global metagenomics.</title>
        <authorList>
            <person name="Schulz F."/>
            <person name="Roux S."/>
            <person name="Paez-Espino D."/>
            <person name="Jungbluth S."/>
            <person name="Walsh D.A."/>
            <person name="Denef V.J."/>
            <person name="McMahon K.D."/>
            <person name="Konstantinidis K.T."/>
            <person name="Eloe-Fadrosh E.A."/>
            <person name="Kyrpides N.C."/>
            <person name="Woyke T."/>
        </authorList>
    </citation>
    <scope>NUCLEOTIDE SEQUENCE</scope>
    <source>
        <strain evidence="2">GVMAG-M-3300025880-76</strain>
    </source>
</reference>
<accession>A0A6C0JDJ4</accession>
<evidence type="ECO:0000313" key="2">
    <source>
        <dbReference type="EMBL" id="QHU02587.1"/>
    </source>
</evidence>
<feature type="transmembrane region" description="Helical" evidence="1">
    <location>
        <begin position="106"/>
        <end position="125"/>
    </location>
</feature>
<keyword evidence="1" id="KW-0812">Transmembrane</keyword>
<protein>
    <submittedName>
        <fullName evidence="2">Uncharacterized protein</fullName>
    </submittedName>
</protein>
<keyword evidence="1" id="KW-1133">Transmembrane helix</keyword>
<evidence type="ECO:0000256" key="1">
    <source>
        <dbReference type="SAM" id="Phobius"/>
    </source>
</evidence>